<accession>T1B650</accession>
<feature type="non-terminal residue" evidence="1">
    <location>
        <position position="1"/>
    </location>
</feature>
<dbReference type="AlphaFoldDB" id="T1B650"/>
<reference evidence="1" key="1">
    <citation type="submission" date="2013-08" db="EMBL/GenBank/DDBJ databases">
        <authorList>
            <person name="Mendez C."/>
            <person name="Richter M."/>
            <person name="Ferrer M."/>
            <person name="Sanchez J."/>
        </authorList>
    </citation>
    <scope>NUCLEOTIDE SEQUENCE</scope>
</reference>
<reference evidence="1" key="2">
    <citation type="journal article" date="2014" name="ISME J.">
        <title>Microbial stratification in low pH oxic and suboxic macroscopic growths along an acid mine drainage.</title>
        <authorList>
            <person name="Mendez-Garcia C."/>
            <person name="Mesa V."/>
            <person name="Sprenger R.R."/>
            <person name="Richter M."/>
            <person name="Diez M.S."/>
            <person name="Solano J."/>
            <person name="Bargiela R."/>
            <person name="Golyshina O.V."/>
            <person name="Manteca A."/>
            <person name="Ramos J.L."/>
            <person name="Gallego J.R."/>
            <person name="Llorente I."/>
            <person name="Martins Dos Santos V.A."/>
            <person name="Jensen O.N."/>
            <person name="Pelaez A.I."/>
            <person name="Sanchez J."/>
            <person name="Ferrer M."/>
        </authorList>
    </citation>
    <scope>NUCLEOTIDE SEQUENCE</scope>
</reference>
<comment type="caution">
    <text evidence="1">The sequence shown here is derived from an EMBL/GenBank/DDBJ whole genome shotgun (WGS) entry which is preliminary data.</text>
</comment>
<name>T1B650_9ZZZZ</name>
<organism evidence="1">
    <name type="scientific">mine drainage metagenome</name>
    <dbReference type="NCBI Taxonomy" id="410659"/>
    <lineage>
        <taxon>unclassified sequences</taxon>
        <taxon>metagenomes</taxon>
        <taxon>ecological metagenomes</taxon>
    </lineage>
</organism>
<gene>
    <name evidence="1" type="ORF">B2A_01589</name>
</gene>
<dbReference type="EMBL" id="AUZZ01001158">
    <property type="protein sequence ID" value="EQD65487.1"/>
    <property type="molecule type" value="Genomic_DNA"/>
</dbReference>
<evidence type="ECO:0000313" key="1">
    <source>
        <dbReference type="EMBL" id="EQD65487.1"/>
    </source>
</evidence>
<proteinExistence type="predicted"/>
<sequence>KTRPVFHWKPEPVCAHRFLCVLSYWLTRWIELEGRSKGLKLTAEGALERLRRVNLYELGIPGVSVRWWDLKELRAEERGVADALGVENLVVDLPTGLA</sequence>
<protein>
    <submittedName>
        <fullName evidence="1">Uncharacterized protein</fullName>
    </submittedName>
</protein>